<sequence>MAGGINIDQIERWDSEDLKTMSGSSDFQTPSSLLSSLYEYWFLPSQNSLSMKFFDSTTALMEEQHRQLQLGYSIIHPCSRFRSAWDIIIVIALSINALLLPVQLAFCVTENSTSWLFFSFSSTTIFAFDIVVNFYSGVIVANEIRLDRRYLAKKYLKGWFAVDFLGTVPFDRIVHLVELTNKALIKSATILGTPKLLRIVSLIRRVNEWQHIYVSTSNRIYFRIANIVVCIMFLAHFNGCLLYFVPMIQDFPRGSWVHSAGILGKNNYDKYIWSLYSALCQMITVGFGKVEVQTDDEIFLCFYVLVSGTVGYTVLLANVTTIVQNFEFTKTAHDKLMSEVCEYMEYKKLPQALRERVNDFLEKRYRGHYFNEQKILNQMSDVLRDDILSYSCQALVNKTPVFMNMGQHFKEEVIKRLRHEYFQPGDAIVRGGSVGSKMYLLESGNVSMALLDGTIIAHLRDGAFFGEICLFTVQESSRVSVIAETYCSLYSLSRSDFRSIIEDDIQAQSELARRFHSEQKLKNESVQSATDPLSGGKSNTKF</sequence>
<reference evidence="22" key="1">
    <citation type="submission" date="2025-08" db="UniProtKB">
        <authorList>
            <consortium name="RefSeq"/>
        </authorList>
    </citation>
    <scope>IDENTIFICATION</scope>
</reference>
<dbReference type="KEGG" id="goe:100900462"/>
<evidence type="ECO:0000259" key="20">
    <source>
        <dbReference type="PROSITE" id="PS50042"/>
    </source>
</evidence>
<keyword evidence="15" id="KW-1071">Ligand-gated ion channel</keyword>
<keyword evidence="5" id="KW-1003">Cell membrane</keyword>
<evidence type="ECO:0000256" key="16">
    <source>
        <dbReference type="ARBA" id="ARBA00023303"/>
    </source>
</evidence>
<feature type="transmembrane region" description="Helical" evidence="19">
    <location>
        <begin position="220"/>
        <end position="245"/>
    </location>
</feature>
<keyword evidence="9 19" id="KW-1133">Transmembrane helix</keyword>
<organism evidence="21 22">
    <name type="scientific">Galendromus occidentalis</name>
    <name type="common">western predatory mite</name>
    <dbReference type="NCBI Taxonomy" id="34638"/>
    <lineage>
        <taxon>Eukaryota</taxon>
        <taxon>Metazoa</taxon>
        <taxon>Ecdysozoa</taxon>
        <taxon>Arthropoda</taxon>
        <taxon>Chelicerata</taxon>
        <taxon>Arachnida</taxon>
        <taxon>Acari</taxon>
        <taxon>Parasitiformes</taxon>
        <taxon>Mesostigmata</taxon>
        <taxon>Gamasina</taxon>
        <taxon>Phytoseioidea</taxon>
        <taxon>Phytoseiidae</taxon>
        <taxon>Typhlodrominae</taxon>
        <taxon>Galendromus</taxon>
    </lineage>
</organism>
<dbReference type="GO" id="GO:0005272">
    <property type="term" value="F:sodium channel activity"/>
    <property type="evidence" value="ECO:0007669"/>
    <property type="project" value="UniProtKB-KW"/>
</dbReference>
<feature type="transmembrane region" description="Helical" evidence="19">
    <location>
        <begin position="84"/>
        <end position="104"/>
    </location>
</feature>
<dbReference type="InterPro" id="IPR014710">
    <property type="entry name" value="RmlC-like_jellyroll"/>
</dbReference>
<keyword evidence="21" id="KW-1185">Reference proteome</keyword>
<dbReference type="GO" id="GO:0098855">
    <property type="term" value="C:HCN channel complex"/>
    <property type="evidence" value="ECO:0007669"/>
    <property type="project" value="TreeGrafter"/>
</dbReference>
<evidence type="ECO:0000256" key="15">
    <source>
        <dbReference type="ARBA" id="ARBA00023286"/>
    </source>
</evidence>
<evidence type="ECO:0000313" key="22">
    <source>
        <dbReference type="RefSeq" id="XP_028968231.1"/>
    </source>
</evidence>
<dbReference type="AlphaFoldDB" id="A0AAJ7SHN5"/>
<comment type="subcellular location">
    <subcellularLocation>
        <location evidence="1">Cell membrane</location>
        <topology evidence="1">Multi-pass membrane protein</topology>
    </subcellularLocation>
</comment>
<dbReference type="RefSeq" id="XP_028968231.1">
    <property type="nucleotide sequence ID" value="XM_029112398.1"/>
</dbReference>
<evidence type="ECO:0000256" key="3">
    <source>
        <dbReference type="ARBA" id="ARBA00022448"/>
    </source>
</evidence>
<evidence type="ECO:0000256" key="18">
    <source>
        <dbReference type="SAM" id="MobiDB-lite"/>
    </source>
</evidence>
<dbReference type="SMART" id="SM00100">
    <property type="entry name" value="cNMP"/>
    <property type="match status" value="1"/>
</dbReference>
<evidence type="ECO:0000256" key="10">
    <source>
        <dbReference type="ARBA" id="ARBA00023053"/>
    </source>
</evidence>
<dbReference type="Pfam" id="PF08412">
    <property type="entry name" value="Ion_trans_N"/>
    <property type="match status" value="1"/>
</dbReference>
<keyword evidence="16" id="KW-0407">Ion channel</keyword>
<proteinExistence type="inferred from homology"/>
<dbReference type="InterPro" id="IPR000595">
    <property type="entry name" value="cNMP-bd_dom"/>
</dbReference>
<evidence type="ECO:0000256" key="9">
    <source>
        <dbReference type="ARBA" id="ARBA00022989"/>
    </source>
</evidence>
<comment type="similarity">
    <text evidence="2">Belongs to the potassium channel HCN family.</text>
</comment>
<keyword evidence="11" id="KW-0406">Ion transport</keyword>
<dbReference type="PROSITE" id="PS50042">
    <property type="entry name" value="CNMP_BINDING_3"/>
    <property type="match status" value="1"/>
</dbReference>
<dbReference type="GO" id="GO:0005249">
    <property type="term" value="F:voltage-gated potassium channel activity"/>
    <property type="evidence" value="ECO:0007669"/>
    <property type="project" value="InterPro"/>
</dbReference>
<evidence type="ECO:0000256" key="8">
    <source>
        <dbReference type="ARBA" id="ARBA00022741"/>
    </source>
</evidence>
<evidence type="ECO:0000256" key="6">
    <source>
        <dbReference type="ARBA" id="ARBA00022566"/>
    </source>
</evidence>
<keyword evidence="8" id="KW-0547">Nucleotide-binding</keyword>
<dbReference type="CDD" id="cd00038">
    <property type="entry name" value="CAP_ED"/>
    <property type="match status" value="1"/>
</dbReference>
<dbReference type="GeneID" id="100900462"/>
<dbReference type="Pfam" id="PF00520">
    <property type="entry name" value="Ion_trans"/>
    <property type="match status" value="1"/>
</dbReference>
<dbReference type="InterPro" id="IPR013621">
    <property type="entry name" value="Ion_trans_N"/>
</dbReference>
<feature type="domain" description="Cyclic nucleotide-binding" evidence="20">
    <location>
        <begin position="401"/>
        <end position="518"/>
    </location>
</feature>
<dbReference type="InterPro" id="IPR003938">
    <property type="entry name" value="K_chnl_volt-dep_EAG/ELK/ERG"/>
</dbReference>
<gene>
    <name evidence="22" type="primary">LOC100900462</name>
</gene>
<evidence type="ECO:0000256" key="17">
    <source>
        <dbReference type="ARBA" id="ARBA00036239"/>
    </source>
</evidence>
<dbReference type="SUPFAM" id="SSF51206">
    <property type="entry name" value="cAMP-binding domain-like"/>
    <property type="match status" value="1"/>
</dbReference>
<feature type="transmembrane region" description="Helical" evidence="19">
    <location>
        <begin position="116"/>
        <end position="141"/>
    </location>
</feature>
<dbReference type="PRINTS" id="PR01463">
    <property type="entry name" value="EAGCHANLFMLY"/>
</dbReference>
<keyword evidence="12 19" id="KW-0472">Membrane</keyword>
<evidence type="ECO:0000256" key="7">
    <source>
        <dbReference type="ARBA" id="ARBA00022692"/>
    </source>
</evidence>
<evidence type="ECO:0000256" key="1">
    <source>
        <dbReference type="ARBA" id="ARBA00004651"/>
    </source>
</evidence>
<keyword evidence="10" id="KW-0915">Sodium</keyword>
<keyword evidence="6" id="KW-0116">cAMP-binding</keyword>
<dbReference type="PANTHER" id="PTHR45689:SF5">
    <property type="entry name" value="I[[H]] CHANNEL, ISOFORM E"/>
    <property type="match status" value="1"/>
</dbReference>
<feature type="transmembrane region" description="Helical" evidence="19">
    <location>
        <begin position="271"/>
        <end position="288"/>
    </location>
</feature>
<dbReference type="Pfam" id="PF00027">
    <property type="entry name" value="cNMP_binding"/>
    <property type="match status" value="1"/>
</dbReference>
<evidence type="ECO:0000256" key="12">
    <source>
        <dbReference type="ARBA" id="ARBA00023136"/>
    </source>
</evidence>
<feature type="transmembrane region" description="Helical" evidence="19">
    <location>
        <begin position="300"/>
        <end position="319"/>
    </location>
</feature>
<dbReference type="Gene3D" id="2.60.120.10">
    <property type="entry name" value="Jelly Rolls"/>
    <property type="match status" value="1"/>
</dbReference>
<keyword evidence="14" id="KW-0739">Sodium transport</keyword>
<dbReference type="Gene3D" id="1.10.287.630">
    <property type="entry name" value="Helix hairpin bin"/>
    <property type="match status" value="1"/>
</dbReference>
<keyword evidence="13" id="KW-0114">cAMP</keyword>
<keyword evidence="3" id="KW-0813">Transport</keyword>
<evidence type="ECO:0000256" key="5">
    <source>
        <dbReference type="ARBA" id="ARBA00022475"/>
    </source>
</evidence>
<dbReference type="SUPFAM" id="SSF81324">
    <property type="entry name" value="Voltage-gated potassium channels"/>
    <property type="match status" value="1"/>
</dbReference>
<dbReference type="InterPro" id="IPR005821">
    <property type="entry name" value="Ion_trans_dom"/>
</dbReference>
<protein>
    <submittedName>
        <fullName evidence="22">Potassium/sodium hyperpolarization-activated cyclic nucleotide-gated channel 4</fullName>
    </submittedName>
</protein>
<evidence type="ECO:0000256" key="19">
    <source>
        <dbReference type="SAM" id="Phobius"/>
    </source>
</evidence>
<dbReference type="Proteomes" id="UP000694867">
    <property type="component" value="Unplaced"/>
</dbReference>
<evidence type="ECO:0000256" key="13">
    <source>
        <dbReference type="ARBA" id="ARBA00023149"/>
    </source>
</evidence>
<dbReference type="Gene3D" id="1.10.287.70">
    <property type="match status" value="1"/>
</dbReference>
<dbReference type="InterPro" id="IPR051413">
    <property type="entry name" value="K/Na_HCN_channel"/>
</dbReference>
<feature type="compositionally biased region" description="Polar residues" evidence="18">
    <location>
        <begin position="524"/>
        <end position="542"/>
    </location>
</feature>
<evidence type="ECO:0000256" key="14">
    <source>
        <dbReference type="ARBA" id="ARBA00023201"/>
    </source>
</evidence>
<evidence type="ECO:0000256" key="2">
    <source>
        <dbReference type="ARBA" id="ARBA00006305"/>
    </source>
</evidence>
<dbReference type="InterPro" id="IPR018490">
    <property type="entry name" value="cNMP-bd_dom_sf"/>
</dbReference>
<evidence type="ECO:0000256" key="4">
    <source>
        <dbReference type="ARBA" id="ARBA00022461"/>
    </source>
</evidence>
<accession>A0AAJ7SHN5</accession>
<evidence type="ECO:0000313" key="21">
    <source>
        <dbReference type="Proteomes" id="UP000694867"/>
    </source>
</evidence>
<evidence type="ECO:0000256" key="11">
    <source>
        <dbReference type="ARBA" id="ARBA00023065"/>
    </source>
</evidence>
<dbReference type="GO" id="GO:0003254">
    <property type="term" value="P:regulation of membrane depolarization"/>
    <property type="evidence" value="ECO:0007669"/>
    <property type="project" value="TreeGrafter"/>
</dbReference>
<keyword evidence="4" id="KW-0894">Sodium channel</keyword>
<keyword evidence="7 19" id="KW-0812">Transmembrane</keyword>
<name>A0AAJ7SHN5_9ACAR</name>
<comment type="catalytic activity">
    <reaction evidence="17">
        <text>Na(+)(in) = Na(+)(out)</text>
        <dbReference type="Rhea" id="RHEA:34963"/>
        <dbReference type="ChEBI" id="CHEBI:29101"/>
    </reaction>
</comment>
<dbReference type="GO" id="GO:0030552">
    <property type="term" value="F:cAMP binding"/>
    <property type="evidence" value="ECO:0007669"/>
    <property type="project" value="UniProtKB-KW"/>
</dbReference>
<feature type="region of interest" description="Disordered" evidence="18">
    <location>
        <begin position="518"/>
        <end position="542"/>
    </location>
</feature>
<dbReference type="PANTHER" id="PTHR45689">
    <property type="entry name" value="I[[H]] CHANNEL, ISOFORM E"/>
    <property type="match status" value="1"/>
</dbReference>